<organism evidence="1 2">
    <name type="scientific">Rubripirellula lacrimiformis</name>
    <dbReference type="NCBI Taxonomy" id="1930273"/>
    <lineage>
        <taxon>Bacteria</taxon>
        <taxon>Pseudomonadati</taxon>
        <taxon>Planctomycetota</taxon>
        <taxon>Planctomycetia</taxon>
        <taxon>Pirellulales</taxon>
        <taxon>Pirellulaceae</taxon>
        <taxon>Rubripirellula</taxon>
    </lineage>
</organism>
<gene>
    <name evidence="1" type="ORF">K227x_15490</name>
</gene>
<evidence type="ECO:0000313" key="1">
    <source>
        <dbReference type="EMBL" id="QDT03167.1"/>
    </source>
</evidence>
<dbReference type="KEGG" id="rlc:K227x_15490"/>
<dbReference type="Proteomes" id="UP000318538">
    <property type="component" value="Chromosome"/>
</dbReference>
<reference evidence="1 2" key="1">
    <citation type="submission" date="2019-02" db="EMBL/GenBank/DDBJ databases">
        <title>Deep-cultivation of Planctomycetes and their phenomic and genomic characterization uncovers novel biology.</title>
        <authorList>
            <person name="Wiegand S."/>
            <person name="Jogler M."/>
            <person name="Boedeker C."/>
            <person name="Pinto D."/>
            <person name="Vollmers J."/>
            <person name="Rivas-Marin E."/>
            <person name="Kohn T."/>
            <person name="Peeters S.H."/>
            <person name="Heuer A."/>
            <person name="Rast P."/>
            <person name="Oberbeckmann S."/>
            <person name="Bunk B."/>
            <person name="Jeske O."/>
            <person name="Meyerdierks A."/>
            <person name="Storesund J.E."/>
            <person name="Kallscheuer N."/>
            <person name="Luecker S."/>
            <person name="Lage O.M."/>
            <person name="Pohl T."/>
            <person name="Merkel B.J."/>
            <person name="Hornburger P."/>
            <person name="Mueller R.-W."/>
            <person name="Bruemmer F."/>
            <person name="Labrenz M."/>
            <person name="Spormann A.M."/>
            <person name="Op den Camp H."/>
            <person name="Overmann J."/>
            <person name="Amann R."/>
            <person name="Jetten M.S.M."/>
            <person name="Mascher T."/>
            <person name="Medema M.H."/>
            <person name="Devos D.P."/>
            <person name="Kaster A.-K."/>
            <person name="Ovreas L."/>
            <person name="Rohde M."/>
            <person name="Galperin M.Y."/>
            <person name="Jogler C."/>
        </authorList>
    </citation>
    <scope>NUCLEOTIDE SEQUENCE [LARGE SCALE GENOMIC DNA]</scope>
    <source>
        <strain evidence="1 2">K22_7</strain>
    </source>
</reference>
<dbReference type="EMBL" id="CP036525">
    <property type="protein sequence ID" value="QDT03167.1"/>
    <property type="molecule type" value="Genomic_DNA"/>
</dbReference>
<name>A0A517N7Q0_9BACT</name>
<accession>A0A517N7Q0</accession>
<proteinExistence type="predicted"/>
<dbReference type="AlphaFoldDB" id="A0A517N7Q0"/>
<sequence>MPAKTSGAPFRRMSRNFQALAGASLQNRWRETVHAFAAWPGMVHNRDMPLITL</sequence>
<keyword evidence="2" id="KW-1185">Reference proteome</keyword>
<protein>
    <submittedName>
        <fullName evidence="1">Uncharacterized protein</fullName>
    </submittedName>
</protein>
<evidence type="ECO:0000313" key="2">
    <source>
        <dbReference type="Proteomes" id="UP000318538"/>
    </source>
</evidence>